<keyword evidence="1" id="KW-0863">Zinc-finger</keyword>
<accession>A0A0J7KSQ7</accession>
<dbReference type="EMBL" id="LBMM01003517">
    <property type="protein sequence ID" value="KMQ93432.1"/>
    <property type="molecule type" value="Genomic_DNA"/>
</dbReference>
<feature type="domain" description="CCHC-type" evidence="2">
    <location>
        <begin position="98"/>
        <end position="111"/>
    </location>
</feature>
<protein>
    <submittedName>
        <fullName evidence="3">Gag polyprotein</fullName>
    </submittedName>
</protein>
<dbReference type="InterPro" id="IPR001878">
    <property type="entry name" value="Znf_CCHC"/>
</dbReference>
<dbReference type="GO" id="GO:0003676">
    <property type="term" value="F:nucleic acid binding"/>
    <property type="evidence" value="ECO:0007669"/>
    <property type="project" value="InterPro"/>
</dbReference>
<keyword evidence="4" id="KW-1185">Reference proteome</keyword>
<dbReference type="SUPFAM" id="SSF57756">
    <property type="entry name" value="Retrovirus zinc finger-like domains"/>
    <property type="match status" value="1"/>
</dbReference>
<comment type="caution">
    <text evidence="3">The sequence shown here is derived from an EMBL/GenBank/DDBJ whole genome shotgun (WGS) entry which is preliminary data.</text>
</comment>
<dbReference type="InterPro" id="IPR036875">
    <property type="entry name" value="Znf_CCHC_sf"/>
</dbReference>
<evidence type="ECO:0000313" key="4">
    <source>
        <dbReference type="Proteomes" id="UP000036403"/>
    </source>
</evidence>
<evidence type="ECO:0000259" key="2">
    <source>
        <dbReference type="PROSITE" id="PS50158"/>
    </source>
</evidence>
<dbReference type="PaxDb" id="67767-A0A0J7KSQ7"/>
<reference evidence="3 4" key="1">
    <citation type="submission" date="2015-04" db="EMBL/GenBank/DDBJ databases">
        <title>Lasius niger genome sequencing.</title>
        <authorList>
            <person name="Konorov E.A."/>
            <person name="Nikitin M.A."/>
            <person name="Kirill M.V."/>
            <person name="Chang P."/>
        </authorList>
    </citation>
    <scope>NUCLEOTIDE SEQUENCE [LARGE SCALE GENOMIC DNA]</scope>
    <source>
        <tissue evidence="3">Whole</tissue>
    </source>
</reference>
<keyword evidence="1" id="KW-0862">Zinc</keyword>
<dbReference type="PROSITE" id="PS50158">
    <property type="entry name" value="ZF_CCHC"/>
    <property type="match status" value="1"/>
</dbReference>
<keyword evidence="1" id="KW-0479">Metal-binding</keyword>
<dbReference type="AlphaFoldDB" id="A0A0J7KSQ7"/>
<name>A0A0J7KSQ7_LASNI</name>
<dbReference type="Pfam" id="PF14223">
    <property type="entry name" value="Retrotran_gag_2"/>
    <property type="match status" value="1"/>
</dbReference>
<evidence type="ECO:0000313" key="3">
    <source>
        <dbReference type="EMBL" id="KMQ93432.1"/>
    </source>
</evidence>
<proteinExistence type="predicted"/>
<dbReference type="OrthoDB" id="7600563at2759"/>
<dbReference type="Proteomes" id="UP000036403">
    <property type="component" value="Unassembled WGS sequence"/>
</dbReference>
<sequence>MEESGNMDDHLTNLTDLFQKLTDLGEELSNSSIVGIILSSLPRSYDTLVTVLETRPEADLTLSLVQSKLLAEYNRRKEVDGIGGGEAVLKTTDRNTTCFFCKKNGHMKRNCMRYKT</sequence>
<gene>
    <name evidence="3" type="ORF">RF55_6467</name>
</gene>
<dbReference type="Gene3D" id="4.10.60.10">
    <property type="entry name" value="Zinc finger, CCHC-type"/>
    <property type="match status" value="1"/>
</dbReference>
<evidence type="ECO:0000256" key="1">
    <source>
        <dbReference type="PROSITE-ProRule" id="PRU00047"/>
    </source>
</evidence>
<dbReference type="GO" id="GO:0008270">
    <property type="term" value="F:zinc ion binding"/>
    <property type="evidence" value="ECO:0007669"/>
    <property type="project" value="UniProtKB-KW"/>
</dbReference>
<organism evidence="3 4">
    <name type="scientific">Lasius niger</name>
    <name type="common">Black garden ant</name>
    <dbReference type="NCBI Taxonomy" id="67767"/>
    <lineage>
        <taxon>Eukaryota</taxon>
        <taxon>Metazoa</taxon>
        <taxon>Ecdysozoa</taxon>
        <taxon>Arthropoda</taxon>
        <taxon>Hexapoda</taxon>
        <taxon>Insecta</taxon>
        <taxon>Pterygota</taxon>
        <taxon>Neoptera</taxon>
        <taxon>Endopterygota</taxon>
        <taxon>Hymenoptera</taxon>
        <taxon>Apocrita</taxon>
        <taxon>Aculeata</taxon>
        <taxon>Formicoidea</taxon>
        <taxon>Formicidae</taxon>
        <taxon>Formicinae</taxon>
        <taxon>Lasius</taxon>
        <taxon>Lasius</taxon>
    </lineage>
</organism>